<evidence type="ECO:0000313" key="3">
    <source>
        <dbReference type="Proteomes" id="UP001440599"/>
    </source>
</evidence>
<feature type="compositionally biased region" description="Basic and acidic residues" evidence="1">
    <location>
        <begin position="279"/>
        <end position="293"/>
    </location>
</feature>
<evidence type="ECO:0000256" key="1">
    <source>
        <dbReference type="SAM" id="MobiDB-lite"/>
    </source>
</evidence>
<keyword evidence="3" id="KW-1185">Reference proteome</keyword>
<sequence>MNVTKQAGVDRGLEVDQRELEQINAMSRRPLNAEEVYAFAVRLCDNEVDRDHERFPTATLEELAPLFVGKSGLFDHQWSARGQTARLYRTELVQEPGRTTRAGEGYCYLKGCAYMLRTESNRELIAEIEAGIKKEVSVGCAVERAVCSICGEPMDQCPHEKGENYGGAECWAELTGAADAYEWSFVAVPAQPMAGVIKAMDRDGRSRLEREAALGRKYLQQLRQEVVRLGGLSGLELEHGVLCRIARALEEPELDALRRSLERQADRNYPVQTQLHYDGGADRPDERDGAFRI</sequence>
<dbReference type="EMBL" id="JBBMFT010000009">
    <property type="protein sequence ID" value="MEQ2457157.1"/>
    <property type="molecule type" value="Genomic_DNA"/>
</dbReference>
<protein>
    <submittedName>
        <fullName evidence="2">Uncharacterized protein</fullName>
    </submittedName>
</protein>
<accession>A0ABV1ERC8</accession>
<proteinExistence type="predicted"/>
<dbReference type="Proteomes" id="UP001440599">
    <property type="component" value="Unassembled WGS sequence"/>
</dbReference>
<feature type="region of interest" description="Disordered" evidence="1">
    <location>
        <begin position="274"/>
        <end position="293"/>
    </location>
</feature>
<reference evidence="2 3" key="1">
    <citation type="submission" date="2024-03" db="EMBL/GenBank/DDBJ databases">
        <title>Human intestinal bacterial collection.</title>
        <authorList>
            <person name="Pauvert C."/>
            <person name="Hitch T.C.A."/>
            <person name="Clavel T."/>
        </authorList>
    </citation>
    <scope>NUCLEOTIDE SEQUENCE [LARGE SCALE GENOMIC DNA]</scope>
    <source>
        <strain evidence="2 3">CLA-AP-H34</strain>
    </source>
</reference>
<organism evidence="2 3">
    <name type="scientific">Flavonifractor hominis</name>
    <dbReference type="NCBI Taxonomy" id="3133178"/>
    <lineage>
        <taxon>Bacteria</taxon>
        <taxon>Bacillati</taxon>
        <taxon>Bacillota</taxon>
        <taxon>Clostridia</taxon>
        <taxon>Eubacteriales</taxon>
        <taxon>Oscillospiraceae</taxon>
        <taxon>Flavonifractor</taxon>
    </lineage>
</organism>
<evidence type="ECO:0000313" key="2">
    <source>
        <dbReference type="EMBL" id="MEQ2457157.1"/>
    </source>
</evidence>
<comment type="caution">
    <text evidence="2">The sequence shown here is derived from an EMBL/GenBank/DDBJ whole genome shotgun (WGS) entry which is preliminary data.</text>
</comment>
<gene>
    <name evidence="2" type="ORF">WMO45_11535</name>
</gene>
<dbReference type="RefSeq" id="WP_349140930.1">
    <property type="nucleotide sequence ID" value="NZ_JBBMFT010000009.1"/>
</dbReference>
<name>A0ABV1ERC8_9FIRM</name>